<feature type="domain" description="Pyruvate kinase barrel" evidence="14">
    <location>
        <begin position="380"/>
        <end position="466"/>
    </location>
</feature>
<dbReference type="AlphaFoldDB" id="A0A8T0ITT6"/>
<dbReference type="Pfam" id="PF00224">
    <property type="entry name" value="PK"/>
    <property type="match status" value="2"/>
</dbReference>
<keyword evidence="6" id="KW-0479">Metal-binding</keyword>
<evidence type="ECO:0000313" key="15">
    <source>
        <dbReference type="EMBL" id="KAG0586161.1"/>
    </source>
</evidence>
<dbReference type="InterPro" id="IPR015813">
    <property type="entry name" value="Pyrv/PenolPyrv_kinase-like_dom"/>
</dbReference>
<sequence>MSQAFVTQPSTSYGGQTGVAFGAFANSNKGRSNGVLCRTASGLCSMNRRFEQSDSASLALSVRKSKKSGTKPNLMRLNVGTHIVAAGNGNSDRNVKSNSKAPAQGNEKTTSRRLKVVSNAAPMTVRSATGLLIPLSIVDSEHEDPEEEKYVDANDFNQLLIQKNKVAVKKRRANRFAEEEEEITGTAKNLHISETSKDSHSLPLSDLADNYESTLMNLIDQVEGIRLHALALERWHAPQLKKVHRQYYASARNLLHYVAFRSLDIADLQERLASSGLSSLEGCEAHTLATVNSIGSILRSLLHGSQIKTSRFDGNTEHKSSQSPSISERQGVTYNGQPTNSSTPAMDVSLNTDEDISFQAGNSMLLNHAEVLLGPSPPGRKTVVMVTLPSEAAEDDVLVRNLFKSGMNIARINCAHDNPEVWKKMVRKVRFFSQLLETPCRISFDLAGPKLRTGPMQPGPSVLKIKPLKDSLGEVVAPASIWIAEEGVKPMGERIPDACVPVVASPKWAKKIQIGDVIKFKDARGRLRELHVVEKGSGAARDGIYAECRSVSYITSGCELAISRHGGKKLKVNVGQLPDVEQAIVLRVGDKLLLKRDSVLGSPAQLDKAGQVVVPASVTCTLAKVFDVAKPGEPVKFDDGKIGGVISSVSSSEICVTITEAGDHKGKKLKGEKAINFPESDLSTTGLTVKDAGDLDFVVANADILALSFVNGPADVRVLQKELARRGADKIGIVVKIETELGFQRLPSILLQAMETKNPVGVMVARGDMAVECGWQRLAEIQDQILLICESAHVPTIWATQVLEGLAKSGLPSRAEITDAASGSRAECVMLNKGPYILQAVASLDDILCREASHRRKNQSVLHPLQNLHNLGM</sequence>
<feature type="domain" description="Pyruvate kinase barrel" evidence="14">
    <location>
        <begin position="571"/>
        <end position="832"/>
    </location>
</feature>
<dbReference type="EMBL" id="CM026422">
    <property type="protein sequence ID" value="KAG0586161.1"/>
    <property type="molecule type" value="Genomic_DNA"/>
</dbReference>
<reference evidence="15" key="1">
    <citation type="submission" date="2020-06" db="EMBL/GenBank/DDBJ databases">
        <title>WGS assembly of Ceratodon purpureus strain R40.</title>
        <authorList>
            <person name="Carey S.B."/>
            <person name="Jenkins J."/>
            <person name="Shu S."/>
            <person name="Lovell J.T."/>
            <person name="Sreedasyam A."/>
            <person name="Maumus F."/>
            <person name="Tiley G.P."/>
            <person name="Fernandez-Pozo N."/>
            <person name="Barry K."/>
            <person name="Chen C."/>
            <person name="Wang M."/>
            <person name="Lipzen A."/>
            <person name="Daum C."/>
            <person name="Saski C.A."/>
            <person name="Payton A.C."/>
            <person name="Mcbreen J.C."/>
            <person name="Conrad R.E."/>
            <person name="Kollar L.M."/>
            <person name="Olsson S."/>
            <person name="Huttunen S."/>
            <person name="Landis J.B."/>
            <person name="Wickett N.J."/>
            <person name="Johnson M.G."/>
            <person name="Rensing S.A."/>
            <person name="Grimwood J."/>
            <person name="Schmutz J."/>
            <person name="Mcdaniel S.F."/>
        </authorList>
    </citation>
    <scope>NUCLEOTIDE SEQUENCE</scope>
    <source>
        <strain evidence="15">R40</strain>
    </source>
</reference>
<dbReference type="EMBL" id="CM026422">
    <property type="protein sequence ID" value="KAG0586162.1"/>
    <property type="molecule type" value="Genomic_DNA"/>
</dbReference>
<feature type="region of interest" description="Disordered" evidence="13">
    <location>
        <begin position="180"/>
        <end position="200"/>
    </location>
</feature>
<comment type="pathway">
    <text evidence="2">Carbohydrate degradation; glycolysis; pyruvate from D-glyceraldehyde 3-phosphate: step 5/5.</text>
</comment>
<dbReference type="InterPro" id="IPR040442">
    <property type="entry name" value="Pyrv_kinase-like_dom_sf"/>
</dbReference>
<dbReference type="PANTHER" id="PTHR11817">
    <property type="entry name" value="PYRUVATE KINASE"/>
    <property type="match status" value="1"/>
</dbReference>
<evidence type="ECO:0000256" key="6">
    <source>
        <dbReference type="ARBA" id="ARBA00022723"/>
    </source>
</evidence>
<feature type="compositionally biased region" description="Polar residues" evidence="13">
    <location>
        <begin position="88"/>
        <end position="101"/>
    </location>
</feature>
<dbReference type="InterPro" id="IPR015793">
    <property type="entry name" value="Pyrv_Knase_brl"/>
</dbReference>
<dbReference type="EMBL" id="CM026422">
    <property type="protein sequence ID" value="KAG0586164.1"/>
    <property type="molecule type" value="Genomic_DNA"/>
</dbReference>
<dbReference type="SUPFAM" id="SSF50800">
    <property type="entry name" value="PK beta-barrel domain-like"/>
    <property type="match status" value="1"/>
</dbReference>
<dbReference type="GO" id="GO:0030955">
    <property type="term" value="F:potassium ion binding"/>
    <property type="evidence" value="ECO:0007669"/>
    <property type="project" value="InterPro"/>
</dbReference>
<keyword evidence="9" id="KW-0067">ATP-binding</keyword>
<keyword evidence="12" id="KW-0670">Pyruvate</keyword>
<evidence type="ECO:0000256" key="10">
    <source>
        <dbReference type="ARBA" id="ARBA00022842"/>
    </source>
</evidence>
<keyword evidence="8" id="KW-0418">Kinase</keyword>
<evidence type="ECO:0000256" key="1">
    <source>
        <dbReference type="ARBA" id="ARBA00001958"/>
    </source>
</evidence>
<dbReference type="FunFam" id="2.40.33.10:FF:000010">
    <property type="entry name" value="Pyruvate kinase family protein"/>
    <property type="match status" value="1"/>
</dbReference>
<evidence type="ECO:0000256" key="4">
    <source>
        <dbReference type="ARBA" id="ARBA00012142"/>
    </source>
</evidence>
<dbReference type="Gene3D" id="3.20.20.60">
    <property type="entry name" value="Phosphoenolpyruvate-binding domains"/>
    <property type="match status" value="2"/>
</dbReference>
<feature type="compositionally biased region" description="Polar residues" evidence="13">
    <location>
        <begin position="321"/>
        <end position="344"/>
    </location>
</feature>
<protein>
    <recommendedName>
        <fullName evidence="4">pyruvate kinase</fullName>
        <ecNumber evidence="4">2.7.1.40</ecNumber>
    </recommendedName>
</protein>
<dbReference type="InterPro" id="IPR011037">
    <property type="entry name" value="Pyrv_Knase-like_insert_dom_sf"/>
</dbReference>
<dbReference type="FunFam" id="3.20.20.60:FF:000051">
    <property type="entry name" value="Pyruvate kinase family protein"/>
    <property type="match status" value="1"/>
</dbReference>
<dbReference type="SUPFAM" id="SSF51621">
    <property type="entry name" value="Phosphoenolpyruvate/pyruvate domain"/>
    <property type="match status" value="1"/>
</dbReference>
<keyword evidence="11" id="KW-0324">Glycolysis</keyword>
<dbReference type="NCBIfam" id="NF011314">
    <property type="entry name" value="PRK14725.1"/>
    <property type="match status" value="1"/>
</dbReference>
<keyword evidence="5" id="KW-0808">Transferase</keyword>
<evidence type="ECO:0000256" key="9">
    <source>
        <dbReference type="ARBA" id="ARBA00022840"/>
    </source>
</evidence>
<dbReference type="GO" id="GO:0005524">
    <property type="term" value="F:ATP binding"/>
    <property type="evidence" value="ECO:0007669"/>
    <property type="project" value="UniProtKB-KW"/>
</dbReference>
<accession>A0A8T0ITT6</accession>
<comment type="similarity">
    <text evidence="3">Belongs to the pyruvate kinase family.</text>
</comment>
<evidence type="ECO:0000256" key="7">
    <source>
        <dbReference type="ARBA" id="ARBA00022741"/>
    </source>
</evidence>
<dbReference type="Proteomes" id="UP000822688">
    <property type="component" value="Chromosome 2"/>
</dbReference>
<comment type="cofactor">
    <cofactor evidence="1">
        <name>K(+)</name>
        <dbReference type="ChEBI" id="CHEBI:29103"/>
    </cofactor>
</comment>
<keyword evidence="16" id="KW-1185">Reference proteome</keyword>
<keyword evidence="7" id="KW-0547">Nucleotide-binding</keyword>
<dbReference type="GO" id="GO:0004743">
    <property type="term" value="F:pyruvate kinase activity"/>
    <property type="evidence" value="ECO:0007669"/>
    <property type="project" value="UniProtKB-EC"/>
</dbReference>
<proteinExistence type="inferred from homology"/>
<dbReference type="InterPro" id="IPR001697">
    <property type="entry name" value="Pyr_Knase"/>
</dbReference>
<evidence type="ECO:0000256" key="12">
    <source>
        <dbReference type="ARBA" id="ARBA00023317"/>
    </source>
</evidence>
<evidence type="ECO:0000256" key="8">
    <source>
        <dbReference type="ARBA" id="ARBA00022777"/>
    </source>
</evidence>
<keyword evidence="10" id="KW-0460">Magnesium</keyword>
<name>A0A8T0ITT6_CERPU</name>
<feature type="region of interest" description="Disordered" evidence="13">
    <location>
        <begin position="86"/>
        <end position="111"/>
    </location>
</feature>
<organism evidence="15 16">
    <name type="scientific">Ceratodon purpureus</name>
    <name type="common">Fire moss</name>
    <name type="synonym">Dicranum purpureum</name>
    <dbReference type="NCBI Taxonomy" id="3225"/>
    <lineage>
        <taxon>Eukaryota</taxon>
        <taxon>Viridiplantae</taxon>
        <taxon>Streptophyta</taxon>
        <taxon>Embryophyta</taxon>
        <taxon>Bryophyta</taxon>
        <taxon>Bryophytina</taxon>
        <taxon>Bryopsida</taxon>
        <taxon>Dicranidae</taxon>
        <taxon>Pseudoditrichales</taxon>
        <taxon>Ditrichaceae</taxon>
        <taxon>Ceratodon</taxon>
    </lineage>
</organism>
<dbReference type="GO" id="GO:0016301">
    <property type="term" value="F:kinase activity"/>
    <property type="evidence" value="ECO:0007669"/>
    <property type="project" value="UniProtKB-KW"/>
</dbReference>
<evidence type="ECO:0000313" key="16">
    <source>
        <dbReference type="Proteomes" id="UP000822688"/>
    </source>
</evidence>
<evidence type="ECO:0000256" key="5">
    <source>
        <dbReference type="ARBA" id="ARBA00022679"/>
    </source>
</evidence>
<dbReference type="EC" id="2.7.1.40" evidence="4"/>
<evidence type="ECO:0000256" key="2">
    <source>
        <dbReference type="ARBA" id="ARBA00004997"/>
    </source>
</evidence>
<comment type="caution">
    <text evidence="15">The sequence shown here is derived from an EMBL/GenBank/DDBJ whole genome shotgun (WGS) entry which is preliminary data.</text>
</comment>
<feature type="region of interest" description="Disordered" evidence="13">
    <location>
        <begin position="309"/>
        <end position="346"/>
    </location>
</feature>
<dbReference type="GO" id="GO:0000287">
    <property type="term" value="F:magnesium ion binding"/>
    <property type="evidence" value="ECO:0007669"/>
    <property type="project" value="InterPro"/>
</dbReference>
<feature type="compositionally biased region" description="Basic and acidic residues" evidence="13">
    <location>
        <begin position="310"/>
        <end position="320"/>
    </location>
</feature>
<evidence type="ECO:0000256" key="3">
    <source>
        <dbReference type="ARBA" id="ARBA00008663"/>
    </source>
</evidence>
<evidence type="ECO:0000256" key="13">
    <source>
        <dbReference type="SAM" id="MobiDB-lite"/>
    </source>
</evidence>
<gene>
    <name evidence="15" type="ORF">KC19_2G069300</name>
</gene>
<evidence type="ECO:0000259" key="14">
    <source>
        <dbReference type="Pfam" id="PF00224"/>
    </source>
</evidence>
<evidence type="ECO:0000256" key="11">
    <source>
        <dbReference type="ARBA" id="ARBA00023152"/>
    </source>
</evidence>